<keyword evidence="3" id="KW-1185">Reference proteome</keyword>
<sequence length="271" mass="29533">MDEFVPTYVCGLKDVRASYRQDTALRWRRYRPEPACEPSRSSFFDEASDTRPNKAWQGTRCATRQVPHTPELTTVMGTENGFGVLLTANQHPDSRNLCYESPRSPDQVSTNHRPDTHSDSQPLRLTDSWVRGVVMGSMSTTPTSPLGPGQASSIGKPPALLNFASSPGIRSHPPGPGPWQPPMPVLVRYAVVGQALPPVVWLSPSSPLLWLTLPMGALSSSPTTGAPMTEHRPRAMVARNARTPEKALTWPLPLAPLVPAPWSPVPVPRSS</sequence>
<proteinExistence type="predicted"/>
<evidence type="ECO:0000313" key="2">
    <source>
        <dbReference type="EMBL" id="KAH6898585.1"/>
    </source>
</evidence>
<dbReference type="Proteomes" id="UP000777438">
    <property type="component" value="Unassembled WGS sequence"/>
</dbReference>
<name>A0A9P8WFL6_9HYPO</name>
<gene>
    <name evidence="2" type="ORF">B0T10DRAFT_453910</name>
</gene>
<dbReference type="AlphaFoldDB" id="A0A9P8WFL6"/>
<evidence type="ECO:0000256" key="1">
    <source>
        <dbReference type="SAM" id="MobiDB-lite"/>
    </source>
</evidence>
<reference evidence="2 3" key="1">
    <citation type="journal article" date="2021" name="Nat. Commun.">
        <title>Genetic determinants of endophytism in the Arabidopsis root mycobiome.</title>
        <authorList>
            <person name="Mesny F."/>
            <person name="Miyauchi S."/>
            <person name="Thiergart T."/>
            <person name="Pickel B."/>
            <person name="Atanasova L."/>
            <person name="Karlsson M."/>
            <person name="Huettel B."/>
            <person name="Barry K.W."/>
            <person name="Haridas S."/>
            <person name="Chen C."/>
            <person name="Bauer D."/>
            <person name="Andreopoulos W."/>
            <person name="Pangilinan J."/>
            <person name="LaButti K."/>
            <person name="Riley R."/>
            <person name="Lipzen A."/>
            <person name="Clum A."/>
            <person name="Drula E."/>
            <person name="Henrissat B."/>
            <person name="Kohler A."/>
            <person name="Grigoriev I.V."/>
            <person name="Martin F.M."/>
            <person name="Hacquard S."/>
        </authorList>
    </citation>
    <scope>NUCLEOTIDE SEQUENCE [LARGE SCALE GENOMIC DNA]</scope>
    <source>
        <strain evidence="2 3">MPI-CAGE-CH-0241</strain>
    </source>
</reference>
<organism evidence="2 3">
    <name type="scientific">Thelonectria olida</name>
    <dbReference type="NCBI Taxonomy" id="1576542"/>
    <lineage>
        <taxon>Eukaryota</taxon>
        <taxon>Fungi</taxon>
        <taxon>Dikarya</taxon>
        <taxon>Ascomycota</taxon>
        <taxon>Pezizomycotina</taxon>
        <taxon>Sordariomycetes</taxon>
        <taxon>Hypocreomycetidae</taxon>
        <taxon>Hypocreales</taxon>
        <taxon>Nectriaceae</taxon>
        <taxon>Thelonectria</taxon>
    </lineage>
</organism>
<comment type="caution">
    <text evidence="2">The sequence shown here is derived from an EMBL/GenBank/DDBJ whole genome shotgun (WGS) entry which is preliminary data.</text>
</comment>
<dbReference type="EMBL" id="JAGPYM010000002">
    <property type="protein sequence ID" value="KAH6898585.1"/>
    <property type="molecule type" value="Genomic_DNA"/>
</dbReference>
<protein>
    <submittedName>
        <fullName evidence="2">Uncharacterized protein</fullName>
    </submittedName>
</protein>
<evidence type="ECO:0000313" key="3">
    <source>
        <dbReference type="Proteomes" id="UP000777438"/>
    </source>
</evidence>
<feature type="region of interest" description="Disordered" evidence="1">
    <location>
        <begin position="93"/>
        <end position="123"/>
    </location>
</feature>
<accession>A0A9P8WFL6</accession>